<dbReference type="EMBL" id="CADCXU010016536">
    <property type="protein sequence ID" value="CAB0005520.1"/>
    <property type="molecule type" value="Genomic_DNA"/>
</dbReference>
<sequence>TPNTKGGTGRLCPTVGLHRTSIASPQDPLPAGPSILQDLPSSRTSLPVQYLTQLKAAEGYSVDV</sequence>
<keyword evidence="3" id="KW-1185">Reference proteome</keyword>
<reference evidence="1 3" key="1">
    <citation type="submission" date="2020-02" db="EMBL/GenBank/DDBJ databases">
        <authorList>
            <person name="Ferguson B K."/>
        </authorList>
    </citation>
    <scope>NUCLEOTIDE SEQUENCE [LARGE SCALE GENOMIC DNA]</scope>
</reference>
<dbReference type="AlphaFoldDB" id="A0A6H5GRL1"/>
<evidence type="ECO:0000313" key="1">
    <source>
        <dbReference type="EMBL" id="CAB0005518.1"/>
    </source>
</evidence>
<gene>
    <name evidence="1" type="ORF">NTEN_LOCUS10995</name>
    <name evidence="2" type="ORF">NTEN_LOCUS10997</name>
</gene>
<feature type="non-terminal residue" evidence="1">
    <location>
        <position position="1"/>
    </location>
</feature>
<protein>
    <submittedName>
        <fullName evidence="1">Uncharacterized protein</fullName>
    </submittedName>
</protein>
<evidence type="ECO:0000313" key="2">
    <source>
        <dbReference type="EMBL" id="CAB0005520.1"/>
    </source>
</evidence>
<evidence type="ECO:0000313" key="3">
    <source>
        <dbReference type="Proteomes" id="UP000479000"/>
    </source>
</evidence>
<name>A0A6H5GRL1_9HEMI</name>
<dbReference type="EMBL" id="CADCXU010016534">
    <property type="protein sequence ID" value="CAB0005518.1"/>
    <property type="molecule type" value="Genomic_DNA"/>
</dbReference>
<proteinExistence type="predicted"/>
<organism evidence="1 3">
    <name type="scientific">Nesidiocoris tenuis</name>
    <dbReference type="NCBI Taxonomy" id="355587"/>
    <lineage>
        <taxon>Eukaryota</taxon>
        <taxon>Metazoa</taxon>
        <taxon>Ecdysozoa</taxon>
        <taxon>Arthropoda</taxon>
        <taxon>Hexapoda</taxon>
        <taxon>Insecta</taxon>
        <taxon>Pterygota</taxon>
        <taxon>Neoptera</taxon>
        <taxon>Paraneoptera</taxon>
        <taxon>Hemiptera</taxon>
        <taxon>Heteroptera</taxon>
        <taxon>Panheteroptera</taxon>
        <taxon>Cimicomorpha</taxon>
        <taxon>Miridae</taxon>
        <taxon>Dicyphina</taxon>
        <taxon>Nesidiocoris</taxon>
    </lineage>
</organism>
<dbReference type="Proteomes" id="UP000479000">
    <property type="component" value="Unassembled WGS sequence"/>
</dbReference>
<accession>A0A6H5GRL1</accession>